<keyword evidence="3" id="KW-1185">Reference proteome</keyword>
<dbReference type="Proteomes" id="UP000622475">
    <property type="component" value="Unassembled WGS sequence"/>
</dbReference>
<evidence type="ECO:0000256" key="1">
    <source>
        <dbReference type="SAM" id="SignalP"/>
    </source>
</evidence>
<protein>
    <submittedName>
        <fullName evidence="2">Uncharacterized protein</fullName>
    </submittedName>
</protein>
<evidence type="ECO:0000313" key="3">
    <source>
        <dbReference type="Proteomes" id="UP000622475"/>
    </source>
</evidence>
<reference evidence="2" key="1">
    <citation type="submission" date="2020-10" db="EMBL/GenBank/DDBJ databases">
        <title>Mucilaginibacter mali sp. nov., isolated from rhizosphere soil of apple orchard.</title>
        <authorList>
            <person name="Lee J.-S."/>
            <person name="Kim H.S."/>
            <person name="Kim J.-S."/>
        </authorList>
    </citation>
    <scope>NUCLEOTIDE SEQUENCE</scope>
    <source>
        <strain evidence="2">KCTC 22746</strain>
    </source>
</reference>
<name>A0A929PXN4_9SPHI</name>
<feature type="chain" id="PRO_5037940228" evidence="1">
    <location>
        <begin position="28"/>
        <end position="161"/>
    </location>
</feature>
<keyword evidence="1" id="KW-0732">Signal</keyword>
<sequence length="161" mass="17850">MKLRTACKTFALSILIGCFACLSPAMAQKLDKATFYQLMKSGNKDDIDKGLADLKDNQQGYAGALIIRKAGLPKAKDRLKTFKEGRNKLDAAIDADPDNTELRFIRLSIQERSPKIVGYKKDIQADKAFVIKHFAQLSPVVQDAVKDFAAKESKVLKTSEL</sequence>
<proteinExistence type="predicted"/>
<feature type="signal peptide" evidence="1">
    <location>
        <begin position="1"/>
        <end position="27"/>
    </location>
</feature>
<evidence type="ECO:0000313" key="2">
    <source>
        <dbReference type="EMBL" id="MBE9663334.1"/>
    </source>
</evidence>
<comment type="caution">
    <text evidence="2">The sequence shown here is derived from an EMBL/GenBank/DDBJ whole genome shotgun (WGS) entry which is preliminary data.</text>
</comment>
<organism evidence="2 3">
    <name type="scientific">Mucilaginibacter myungsuensis</name>
    <dbReference type="NCBI Taxonomy" id="649104"/>
    <lineage>
        <taxon>Bacteria</taxon>
        <taxon>Pseudomonadati</taxon>
        <taxon>Bacteroidota</taxon>
        <taxon>Sphingobacteriia</taxon>
        <taxon>Sphingobacteriales</taxon>
        <taxon>Sphingobacteriaceae</taxon>
        <taxon>Mucilaginibacter</taxon>
    </lineage>
</organism>
<dbReference type="EMBL" id="JADFFL010000006">
    <property type="protein sequence ID" value="MBE9663334.1"/>
    <property type="molecule type" value="Genomic_DNA"/>
</dbReference>
<accession>A0A929PXN4</accession>
<dbReference type="AlphaFoldDB" id="A0A929PXN4"/>
<dbReference type="RefSeq" id="WP_194112570.1">
    <property type="nucleotide sequence ID" value="NZ_JADFFL010000006.1"/>
</dbReference>
<gene>
    <name evidence="2" type="ORF">IRJ16_15705</name>
</gene>